<evidence type="ECO:0000313" key="1">
    <source>
        <dbReference type="EMBL" id="CAB4126834.1"/>
    </source>
</evidence>
<dbReference type="Gene3D" id="3.30.1330.70">
    <property type="entry name" value="Holliday junction resolvase RusA"/>
    <property type="match status" value="1"/>
</dbReference>
<dbReference type="EMBL" id="LR796205">
    <property type="protein sequence ID" value="CAB4126834.1"/>
    <property type="molecule type" value="Genomic_DNA"/>
</dbReference>
<dbReference type="InterPro" id="IPR036614">
    <property type="entry name" value="RusA-like_sf"/>
</dbReference>
<dbReference type="GO" id="GO:0006310">
    <property type="term" value="P:DNA recombination"/>
    <property type="evidence" value="ECO:0007669"/>
    <property type="project" value="InterPro"/>
</dbReference>
<organism evidence="1">
    <name type="scientific">uncultured Caudovirales phage</name>
    <dbReference type="NCBI Taxonomy" id="2100421"/>
    <lineage>
        <taxon>Viruses</taxon>
        <taxon>Duplodnaviria</taxon>
        <taxon>Heunggongvirae</taxon>
        <taxon>Uroviricota</taxon>
        <taxon>Caudoviricetes</taxon>
        <taxon>Peduoviridae</taxon>
        <taxon>Maltschvirus</taxon>
        <taxon>Maltschvirus maltsch</taxon>
    </lineage>
</organism>
<name>A0A6J5KWK5_9CAUD</name>
<sequence>MMYDPQLKDSMEAIKQLINYEFCQLLQHSSFFMADEALKIASAESLVVGYTFLFGLPRSLTTGQKNAILWQFDKHTSKPDIDNIAKYYSDCGNGIIWKDDAQITVAYLKKEYAENPRTEIEVMANDVIMSDINKKVLSVLAPLEMQNMLSMMRIFEPYSHKTLPYADTEQLNGLARALVDFAHSYSDVIKKIKTISKEEK</sequence>
<dbReference type="Pfam" id="PF05866">
    <property type="entry name" value="RusA"/>
    <property type="match status" value="1"/>
</dbReference>
<dbReference type="GO" id="GO:0000287">
    <property type="term" value="F:magnesium ion binding"/>
    <property type="evidence" value="ECO:0007669"/>
    <property type="project" value="InterPro"/>
</dbReference>
<gene>
    <name evidence="1" type="ORF">UFOVP80_61</name>
</gene>
<accession>A0A6J5KWK5</accession>
<proteinExistence type="predicted"/>
<reference evidence="1" key="1">
    <citation type="submission" date="2020-04" db="EMBL/GenBank/DDBJ databases">
        <authorList>
            <person name="Chiriac C."/>
            <person name="Salcher M."/>
            <person name="Ghai R."/>
            <person name="Kavagutti S V."/>
        </authorList>
    </citation>
    <scope>NUCLEOTIDE SEQUENCE</scope>
</reference>
<dbReference type="SUPFAM" id="SSF103084">
    <property type="entry name" value="Holliday junction resolvase RusA"/>
    <property type="match status" value="1"/>
</dbReference>
<dbReference type="InterPro" id="IPR008822">
    <property type="entry name" value="Endonuclease_RusA-like"/>
</dbReference>
<protein>
    <submittedName>
        <fullName evidence="1">Crossover junction endodeoxyribonuclease, RusA-like</fullName>
    </submittedName>
</protein>
<dbReference type="GO" id="GO:0006281">
    <property type="term" value="P:DNA repair"/>
    <property type="evidence" value="ECO:0007669"/>
    <property type="project" value="InterPro"/>
</dbReference>